<keyword evidence="11 13" id="KW-0411">Iron-sulfur</keyword>
<dbReference type="SMART" id="SM00876">
    <property type="entry name" value="BATS"/>
    <property type="match status" value="1"/>
</dbReference>
<dbReference type="SFLD" id="SFLDG01060">
    <property type="entry name" value="BATS_domain_containing"/>
    <property type="match status" value="1"/>
</dbReference>
<comment type="cofactor">
    <cofactor evidence="13">
        <name>[2Fe-2S] cluster</name>
        <dbReference type="ChEBI" id="CHEBI:190135"/>
    </cofactor>
    <text evidence="13">Binds 1 [2Fe-2S] cluster. The cluster is coordinated with 3 cysteines and 1 arginine.</text>
</comment>
<feature type="binding site" evidence="13 14">
    <location>
        <position position="95"/>
    </location>
    <ligand>
        <name>[2Fe-2S] cluster</name>
        <dbReference type="ChEBI" id="CHEBI:190135"/>
    </ligand>
</feature>
<feature type="binding site" evidence="13 14">
    <location>
        <position position="58"/>
    </location>
    <ligand>
        <name>[4Fe-4S] cluster</name>
        <dbReference type="ChEBI" id="CHEBI:49883"/>
        <note>4Fe-4S-S-AdoMet</note>
    </ligand>
</feature>
<feature type="domain" description="Radical SAM core" evidence="15">
    <location>
        <begin position="36"/>
        <end position="260"/>
    </location>
</feature>
<dbReference type="Proteomes" id="UP000242793">
    <property type="component" value="Chromosome"/>
</dbReference>
<dbReference type="GO" id="GO:0009102">
    <property type="term" value="P:biotin biosynthetic process"/>
    <property type="evidence" value="ECO:0007669"/>
    <property type="project" value="UniProtKB-UniRule"/>
</dbReference>
<dbReference type="InterPro" id="IPR024177">
    <property type="entry name" value="Biotin_synthase"/>
</dbReference>
<evidence type="ECO:0000256" key="9">
    <source>
        <dbReference type="ARBA" id="ARBA00022756"/>
    </source>
</evidence>
<keyword evidence="10 13" id="KW-0408">Iron</keyword>
<comment type="similarity">
    <text evidence="2 13">Belongs to the radical SAM superfamily. Biotin synthase family.</text>
</comment>
<dbReference type="InterPro" id="IPR006638">
    <property type="entry name" value="Elp3/MiaA/NifB-like_rSAM"/>
</dbReference>
<keyword evidence="8 13" id="KW-0479">Metal-binding</keyword>
<feature type="binding site" evidence="13 14">
    <location>
        <position position="186"/>
    </location>
    <ligand>
        <name>[2Fe-2S] cluster</name>
        <dbReference type="ChEBI" id="CHEBI:190135"/>
    </ligand>
</feature>
<evidence type="ECO:0000256" key="5">
    <source>
        <dbReference type="ARBA" id="ARBA00022679"/>
    </source>
</evidence>
<dbReference type="InterPro" id="IPR007197">
    <property type="entry name" value="rSAM"/>
</dbReference>
<dbReference type="InterPro" id="IPR002684">
    <property type="entry name" value="Biotin_synth/BioAB"/>
</dbReference>
<evidence type="ECO:0000313" key="17">
    <source>
        <dbReference type="Proteomes" id="UP000242793"/>
    </source>
</evidence>
<evidence type="ECO:0000256" key="6">
    <source>
        <dbReference type="ARBA" id="ARBA00022691"/>
    </source>
</evidence>
<evidence type="ECO:0000256" key="10">
    <source>
        <dbReference type="ARBA" id="ARBA00023004"/>
    </source>
</evidence>
<name>A0A1V0HJW2_9ENTR</name>
<dbReference type="GO" id="GO:0051539">
    <property type="term" value="F:4 iron, 4 sulfur cluster binding"/>
    <property type="evidence" value="ECO:0007669"/>
    <property type="project" value="UniProtKB-KW"/>
</dbReference>
<proteinExistence type="inferred from homology"/>
<sequence>MKKKWTISQADKLFGLPFFELIFQAQQTHRIYFNPQSIQVSTLLSIKTGNCPEDCKYCSQSARYRTELKTKKLLEIKEIVDSAKQAKKIGATRFCMGAAWKNPHDRDIPYLRKIIRKVKSLGLETCMTLGSLSENQARSLSEAGLDYYNHNLDTSEEFYEKIVTTRKYHERLETIEKVQKAGIKVCSGGILGLGEGTKDRASLLVQLANLPKTPESVPINMLVKIKGTPFFDKEDIDFFDFVRTIAVARIMLPQSFIRLSAGRKNMNEQMQTLCFMAGANSVFSGCKLLTTDNPDEKEDRALFKKLDIDVMRIDDLNNLSHDKSLSSKEKLRFEDFYDAYS</sequence>
<dbReference type="AlphaFoldDB" id="A0A1V0HJW2"/>
<dbReference type="CDD" id="cd01335">
    <property type="entry name" value="Radical_SAM"/>
    <property type="match status" value="1"/>
</dbReference>
<dbReference type="GO" id="GO:0051537">
    <property type="term" value="F:2 iron, 2 sulfur cluster binding"/>
    <property type="evidence" value="ECO:0007669"/>
    <property type="project" value="UniProtKB-KW"/>
</dbReference>
<evidence type="ECO:0000313" key="16">
    <source>
        <dbReference type="EMBL" id="ARC53125.1"/>
    </source>
</evidence>
<dbReference type="InterPro" id="IPR010722">
    <property type="entry name" value="BATS_dom"/>
</dbReference>
<evidence type="ECO:0000256" key="13">
    <source>
        <dbReference type="HAMAP-Rule" id="MF_01694"/>
    </source>
</evidence>
<dbReference type="PROSITE" id="PS51918">
    <property type="entry name" value="RADICAL_SAM"/>
    <property type="match status" value="1"/>
</dbReference>
<dbReference type="SMART" id="SM00729">
    <property type="entry name" value="Elp3"/>
    <property type="match status" value="1"/>
</dbReference>
<dbReference type="InterPro" id="IPR058240">
    <property type="entry name" value="rSAM_sf"/>
</dbReference>
<keyword evidence="7 13" id="KW-0001">2Fe-2S</keyword>
<evidence type="ECO:0000256" key="8">
    <source>
        <dbReference type="ARBA" id="ARBA00022723"/>
    </source>
</evidence>
<evidence type="ECO:0000256" key="12">
    <source>
        <dbReference type="ARBA" id="ARBA00051157"/>
    </source>
</evidence>
<keyword evidence="9 13" id="KW-0093">Biotin biosynthesis</keyword>
<evidence type="ECO:0000259" key="15">
    <source>
        <dbReference type="PROSITE" id="PS51918"/>
    </source>
</evidence>
<evidence type="ECO:0000256" key="2">
    <source>
        <dbReference type="ARBA" id="ARBA00010765"/>
    </source>
</evidence>
<dbReference type="SFLD" id="SFLDG01278">
    <property type="entry name" value="biotin_synthase_like"/>
    <property type="match status" value="1"/>
</dbReference>
<evidence type="ECO:0000256" key="14">
    <source>
        <dbReference type="PIRSR" id="PIRSR001619-1"/>
    </source>
</evidence>
<reference evidence="16 17" key="1">
    <citation type="submission" date="2015-10" db="EMBL/GenBank/DDBJ databases">
        <title>Survey of human and primate louse endosymbionts.</title>
        <authorList>
            <person name="Boyd B.M."/>
        </authorList>
    </citation>
    <scope>NUCLEOTIDE SEQUENCE [LARGE SCALE GENOMIC DNA]</scope>
    <source>
        <strain evidence="16 17">PTSK</strain>
    </source>
</reference>
<protein>
    <recommendedName>
        <fullName evidence="3 13">Biotin synthase</fullName>
        <ecNumber evidence="3 13">2.8.1.6</ecNumber>
    </recommendedName>
</protein>
<evidence type="ECO:0000256" key="4">
    <source>
        <dbReference type="ARBA" id="ARBA00022485"/>
    </source>
</evidence>
<dbReference type="UniPathway" id="UPA00078">
    <property type="reaction ID" value="UER00162"/>
</dbReference>
<dbReference type="EMBL" id="CP012839">
    <property type="protein sequence ID" value="ARC53125.1"/>
    <property type="molecule type" value="Genomic_DNA"/>
</dbReference>
<keyword evidence="6 13" id="KW-0949">S-adenosyl-L-methionine</keyword>
<dbReference type="KEGG" id="rped:AOQ87_00155"/>
<dbReference type="SFLD" id="SFLDF00272">
    <property type="entry name" value="biotin_synthase"/>
    <property type="match status" value="1"/>
</dbReference>
<dbReference type="GO" id="GO:0005506">
    <property type="term" value="F:iron ion binding"/>
    <property type="evidence" value="ECO:0007669"/>
    <property type="project" value="UniProtKB-UniRule"/>
</dbReference>
<comment type="catalytic activity">
    <reaction evidence="12 13">
        <text>(4R,5S)-dethiobiotin + (sulfur carrier)-SH + 2 reduced [2Fe-2S]-[ferredoxin] + 2 S-adenosyl-L-methionine = (sulfur carrier)-H + biotin + 2 5'-deoxyadenosine + 2 L-methionine + 2 oxidized [2Fe-2S]-[ferredoxin]</text>
        <dbReference type="Rhea" id="RHEA:22060"/>
        <dbReference type="Rhea" id="RHEA-COMP:10000"/>
        <dbReference type="Rhea" id="RHEA-COMP:10001"/>
        <dbReference type="Rhea" id="RHEA-COMP:14737"/>
        <dbReference type="Rhea" id="RHEA-COMP:14739"/>
        <dbReference type="ChEBI" id="CHEBI:17319"/>
        <dbReference type="ChEBI" id="CHEBI:29917"/>
        <dbReference type="ChEBI" id="CHEBI:33737"/>
        <dbReference type="ChEBI" id="CHEBI:33738"/>
        <dbReference type="ChEBI" id="CHEBI:57586"/>
        <dbReference type="ChEBI" id="CHEBI:57844"/>
        <dbReference type="ChEBI" id="CHEBI:59789"/>
        <dbReference type="ChEBI" id="CHEBI:64428"/>
        <dbReference type="ChEBI" id="CHEBI:149473"/>
        <dbReference type="EC" id="2.8.1.6"/>
    </reaction>
</comment>
<comment type="pathway">
    <text evidence="1 13">Cofactor biosynthesis; biotin biosynthesis; biotin from 7,8-diaminononanoate: step 2/2.</text>
</comment>
<evidence type="ECO:0000256" key="3">
    <source>
        <dbReference type="ARBA" id="ARBA00012236"/>
    </source>
</evidence>
<dbReference type="SFLD" id="SFLDS00029">
    <property type="entry name" value="Radical_SAM"/>
    <property type="match status" value="1"/>
</dbReference>
<dbReference type="HAMAP" id="MF_01694">
    <property type="entry name" value="BioB"/>
    <property type="match status" value="1"/>
</dbReference>
<dbReference type="Pfam" id="PF04055">
    <property type="entry name" value="Radical_SAM"/>
    <property type="match status" value="1"/>
</dbReference>
<feature type="binding site" evidence="13 14">
    <location>
        <position position="51"/>
    </location>
    <ligand>
        <name>[4Fe-4S] cluster</name>
        <dbReference type="ChEBI" id="CHEBI:49883"/>
        <note>4Fe-4S-S-AdoMet</note>
    </ligand>
</feature>
<comment type="cofactor">
    <cofactor evidence="14">
        <name>[2Fe-2S] cluster</name>
        <dbReference type="ChEBI" id="CHEBI:190135"/>
    </cofactor>
    <text evidence="14">Binds 1 [2Fe-2S] cluster. The cluster is coordinated with 3 cysteines and 1 arginine.</text>
</comment>
<gene>
    <name evidence="13" type="primary">bioB</name>
    <name evidence="16" type="ORF">AOQ87_00155</name>
</gene>
<dbReference type="FunFam" id="3.20.20.70:FF:000011">
    <property type="entry name" value="Biotin synthase"/>
    <property type="match status" value="1"/>
</dbReference>
<keyword evidence="17" id="KW-1185">Reference proteome</keyword>
<dbReference type="SUPFAM" id="SSF102114">
    <property type="entry name" value="Radical SAM enzymes"/>
    <property type="match status" value="1"/>
</dbReference>
<dbReference type="STRING" id="428411.AOQ87_00155"/>
<dbReference type="Gene3D" id="3.20.20.70">
    <property type="entry name" value="Aldolase class I"/>
    <property type="match status" value="1"/>
</dbReference>
<organism evidence="16 17">
    <name type="scientific">Candidatus Riesia pediculischaeffi</name>
    <dbReference type="NCBI Taxonomy" id="428411"/>
    <lineage>
        <taxon>Bacteria</taxon>
        <taxon>Pseudomonadati</taxon>
        <taxon>Pseudomonadota</taxon>
        <taxon>Gammaproteobacteria</taxon>
        <taxon>Enterobacterales</taxon>
        <taxon>Enterobacteriaceae</taxon>
        <taxon>Candidatus Riesia</taxon>
    </lineage>
</organism>
<dbReference type="InterPro" id="IPR013785">
    <property type="entry name" value="Aldolase_TIM"/>
</dbReference>
<comment type="subunit">
    <text evidence="13">Homodimer.</text>
</comment>
<dbReference type="GO" id="GO:0004076">
    <property type="term" value="F:biotin synthase activity"/>
    <property type="evidence" value="ECO:0007669"/>
    <property type="project" value="UniProtKB-UniRule"/>
</dbReference>
<dbReference type="PANTHER" id="PTHR22976">
    <property type="entry name" value="BIOTIN SYNTHASE"/>
    <property type="match status" value="1"/>
</dbReference>
<accession>A0A1V0HJW2</accession>
<dbReference type="Pfam" id="PF06968">
    <property type="entry name" value="BATS"/>
    <property type="match status" value="1"/>
</dbReference>
<dbReference type="PANTHER" id="PTHR22976:SF2">
    <property type="entry name" value="BIOTIN SYNTHASE, MITOCHONDRIAL"/>
    <property type="match status" value="1"/>
</dbReference>
<dbReference type="PIRSF" id="PIRSF001619">
    <property type="entry name" value="Biotin_synth"/>
    <property type="match status" value="1"/>
</dbReference>
<evidence type="ECO:0000256" key="7">
    <source>
        <dbReference type="ARBA" id="ARBA00022714"/>
    </source>
</evidence>
<evidence type="ECO:0000256" key="1">
    <source>
        <dbReference type="ARBA" id="ARBA00004942"/>
    </source>
</evidence>
<feature type="binding site" evidence="13 14">
    <location>
        <position position="258"/>
    </location>
    <ligand>
        <name>[2Fe-2S] cluster</name>
        <dbReference type="ChEBI" id="CHEBI:190135"/>
    </ligand>
</feature>
<comment type="function">
    <text evidence="13">Catalyzes the conversion of dethiobiotin (DTB) to biotin by the insertion of a sulfur atom into dethiobiotin via a radical-based mechanism.</text>
</comment>
<keyword evidence="4 13" id="KW-0004">4Fe-4S</keyword>
<keyword evidence="5 13" id="KW-0808">Transferase</keyword>
<dbReference type="NCBIfam" id="TIGR00433">
    <property type="entry name" value="bioB"/>
    <property type="match status" value="1"/>
</dbReference>
<dbReference type="EC" id="2.8.1.6" evidence="3 13"/>
<feature type="binding site" evidence="13 14">
    <location>
        <position position="55"/>
    </location>
    <ligand>
        <name>[4Fe-4S] cluster</name>
        <dbReference type="ChEBI" id="CHEBI:49883"/>
        <note>4Fe-4S-S-AdoMet</note>
    </ligand>
</feature>
<comment type="cofactor">
    <cofactor evidence="13 14">
        <name>[4Fe-4S] cluster</name>
        <dbReference type="ChEBI" id="CHEBI:49883"/>
    </cofactor>
    <text evidence="13 14">Binds 1 [4Fe-4S] cluster. The cluster is coordinated with 3 cysteines and an exchangeable S-adenosyl-L-methionine.</text>
</comment>
<evidence type="ECO:0000256" key="11">
    <source>
        <dbReference type="ARBA" id="ARBA00023014"/>
    </source>
</evidence>
<feature type="binding site" evidence="13 14">
    <location>
        <position position="126"/>
    </location>
    <ligand>
        <name>[2Fe-2S] cluster</name>
        <dbReference type="ChEBI" id="CHEBI:190135"/>
    </ligand>
</feature>